<protein>
    <submittedName>
        <fullName evidence="1">Uncharacterized protein</fullName>
    </submittedName>
</protein>
<dbReference type="GeneID" id="65405525"/>
<proteinExistence type="predicted"/>
<comment type="caution">
    <text evidence="1">The sequence shown here is derived from an EMBL/GenBank/DDBJ whole genome shotgun (WGS) entry which is preliminary data.</text>
</comment>
<dbReference type="RefSeq" id="WP_144544939.1">
    <property type="nucleotide sequence ID" value="NZ_CBCSDC010000020.1"/>
</dbReference>
<dbReference type="OrthoDB" id="1938795at2"/>
<gene>
    <name evidence="1" type="ORF">IQ19_04431</name>
</gene>
<dbReference type="Proteomes" id="UP000318667">
    <property type="component" value="Unassembled WGS sequence"/>
</dbReference>
<organism evidence="1 2">
    <name type="scientific">Cytobacillus oceanisediminis</name>
    <dbReference type="NCBI Taxonomy" id="665099"/>
    <lineage>
        <taxon>Bacteria</taxon>
        <taxon>Bacillati</taxon>
        <taxon>Bacillota</taxon>
        <taxon>Bacilli</taxon>
        <taxon>Bacillales</taxon>
        <taxon>Bacillaceae</taxon>
        <taxon>Cytobacillus</taxon>
    </lineage>
</organism>
<dbReference type="EMBL" id="VLKI01000018">
    <property type="protein sequence ID" value="TWH81014.1"/>
    <property type="molecule type" value="Genomic_DNA"/>
</dbReference>
<evidence type="ECO:0000313" key="2">
    <source>
        <dbReference type="Proteomes" id="UP000318667"/>
    </source>
</evidence>
<name>A0A562JDH8_9BACI</name>
<sequence>MNINNLIAGTTYKNYKALCEALEMKTQTGNGRKAQFKELERHCKLVKSGHSITVIEIYEEALEKVENRGRSSVYGNMIQFLITDLLARTKKGHLSISRNKLLETVNMINENYGFCSQNVKSLSRYANIEEHIIYDFYNTSNNNFKSAIETTLNNLQDKRVLWYETIIKVRESGIHREATRDEKDIIWACEKEMLNELSYESVSQVRTSKHWGKFKKETAKLIRKQINIDFYYHAYNISINENYISKERDKLMELMLEDSKKDDIKNDLNATVIQHFMKNAENRHDKAFSPKKMGKHRLSEKYTIKIKKLIDLLIDDTQVSIYEPITKNNLTIAEEEIINKELEELFS</sequence>
<keyword evidence="2" id="KW-1185">Reference proteome</keyword>
<dbReference type="AlphaFoldDB" id="A0A562JDH8"/>
<accession>A0A562JDH8</accession>
<evidence type="ECO:0000313" key="1">
    <source>
        <dbReference type="EMBL" id="TWH81014.1"/>
    </source>
</evidence>
<reference evidence="1 2" key="1">
    <citation type="journal article" date="2015" name="Stand. Genomic Sci.">
        <title>Genomic Encyclopedia of Bacterial and Archaeal Type Strains, Phase III: the genomes of soil and plant-associated and newly described type strains.</title>
        <authorList>
            <person name="Whitman W.B."/>
            <person name="Woyke T."/>
            <person name="Klenk H.P."/>
            <person name="Zhou Y."/>
            <person name="Lilburn T.G."/>
            <person name="Beck B.J."/>
            <person name="De Vos P."/>
            <person name="Vandamme P."/>
            <person name="Eisen J.A."/>
            <person name="Garrity G."/>
            <person name="Hugenholtz P."/>
            <person name="Kyrpides N.C."/>
        </authorList>
    </citation>
    <scope>NUCLEOTIDE SEQUENCE [LARGE SCALE GENOMIC DNA]</scope>
    <source>
        <strain evidence="1 2">CGMCC 1.10115</strain>
    </source>
</reference>